<reference evidence="4" key="1">
    <citation type="submission" date="2020-04" db="EMBL/GenBank/DDBJ databases">
        <title>Hybrid Assembly of Korean Phytophthora infestans isolates.</title>
        <authorList>
            <person name="Prokchorchik M."/>
            <person name="Lee Y."/>
            <person name="Seo J."/>
            <person name="Cho J.-H."/>
            <person name="Park Y.-E."/>
            <person name="Jang D.-C."/>
            <person name="Im J.-S."/>
            <person name="Choi J.-G."/>
            <person name="Park H.-J."/>
            <person name="Lee G.-B."/>
            <person name="Lee Y.-G."/>
            <person name="Hong S.-Y."/>
            <person name="Cho K."/>
            <person name="Sohn K.H."/>
        </authorList>
    </citation>
    <scope>NUCLEOTIDE SEQUENCE</scope>
    <source>
        <strain evidence="4">KR_1_A1</strain>
    </source>
</reference>
<evidence type="ECO:0000256" key="1">
    <source>
        <dbReference type="SAM" id="MobiDB-lite"/>
    </source>
</evidence>
<proteinExistence type="predicted"/>
<feature type="chain" id="PRO_5032564957" description="Transmembrane protein" evidence="3">
    <location>
        <begin position="42"/>
        <end position="1799"/>
    </location>
</feature>
<feature type="region of interest" description="Disordered" evidence="1">
    <location>
        <begin position="1474"/>
        <end position="1560"/>
    </location>
</feature>
<dbReference type="InterPro" id="IPR039877">
    <property type="entry name" value="TMEM131-like"/>
</dbReference>
<keyword evidence="5" id="KW-1185">Reference proteome</keyword>
<keyword evidence="2" id="KW-1133">Transmembrane helix</keyword>
<feature type="compositionally biased region" description="Polar residues" evidence="1">
    <location>
        <begin position="1481"/>
        <end position="1492"/>
    </location>
</feature>
<feature type="compositionally biased region" description="Low complexity" evidence="1">
    <location>
        <begin position="1737"/>
        <end position="1755"/>
    </location>
</feature>
<feature type="compositionally biased region" description="Polar residues" evidence="1">
    <location>
        <begin position="1586"/>
        <end position="1596"/>
    </location>
</feature>
<feature type="region of interest" description="Disordered" evidence="1">
    <location>
        <begin position="1655"/>
        <end position="1680"/>
    </location>
</feature>
<dbReference type="Proteomes" id="UP000602510">
    <property type="component" value="Unassembled WGS sequence"/>
</dbReference>
<dbReference type="PANTHER" id="PTHR22050:SF0">
    <property type="entry name" value="TRANSMEMBRANE PROTEIN 131 HOMOLOG"/>
    <property type="match status" value="1"/>
</dbReference>
<sequence length="1799" mass="196255">MRTSGGAGVSLRRLHDATPSPLHPLFTLLFILLLLCSLVAAEPASQPAQQRREWSPQIPLESQVTVGVDGIVTSRGAGRKRSDGLSITRSIPVDTGVAPDAAVDDQAIKFRPARVDLGRVETCSPQRYYVGVENRGRVSVRLDGADFTHEGFSLATDVRGIRLDPGDKFNVQFVFLPSEDEPTGVDAHLRVLTTSGLFSLPISSSEVITNRYGVSAIRASVPVGARFEQSLRFINPSNSTIRITEIYALDSFIHIELLNGSDWIGPRWRREADDNEVQEVPGEYDPQFDYSRRADRGAWDMPAGTTSPLIKVSLQKNVPVGDYFTFIHIAADKRRLLMVPVRIAVLKPGIHIELREVDLGMLTDLHDDVHREVTFALYNAGVNPIEILEIKILESNLLVSAEIWGGSSVIPPRTQIFNALAVRIRVDEETTGDCFLSLMLKTNASSSELGQRKLKLYGRVAHGNVAFRLNETRFGVVMPLENLSREEYDCDSVSSSANGTCDERVMGDHEKSATKLVSANGEELSKGIMAGTTAFRKLQLWNQFDCPVELQRVWVDPTVPDHEGVSLYRFKQGVVDPGSAWPKISLKIKPPLGSKAEFHAAQTYSLVVETNVSRHRIQISVYHGFLNVNSTRGLQNYSVSGYYKPTFEPNVSQSCLVVPKGGLVTGSSPRIDGGEATTNTQAVQVCRSLLFDLDKVASRRSRTEVVTMVNRNPVPLILKLTNVSGSDVVGVFIRAEVTLAHPVVTVSGSASYWNNVVGHDATNNSDKAVQTGDSFVLQPGYQVEFSVTITAKDTLGDLTVPIMTVETPIEIFHLNARLRSVQGAVEPVTRAVVLPSMFPGRIETIHLHYRNTFEHAVTTLKATSSSSTLRILSMRDAIAPKQVERVLDVLFSPAENSRCSDAEFLADCLIPLADIEDEQTCEQLSDYGEFVDERDLNALRRRDAFWSNASVQPTMEAHIHLHTDIIEDVTEVAITALLERPLVTAPTSGALPSSNNVKTEFELTELLDWSHVFINVRNPSNISIQMELTIAEEDQELLYPCHEELHGKEESKGIKSGDTDDKLQGISSSCLTEWKVVTADAIFLLQEKQVDIDVPPFYFRRKIIQVPAGEETRLGPIYYLPSKVQELVTTVFVRNDLSHIEPVQLRARSGKGTLELLVDTPVASTKTRFVPFEQVADIEEDGGDDYASLGYDGTLHFALTYDDAVTDFSQGADILLSNTGSFALVVRSMTVESAWTMQSWTQDTAPRTSDFVVKAEKSSEENNESDTVVLLPGTTARFRVSFCASCYASSVTSWLVIDTSDGIKHIQLYGTITTDAAFSCLRSRMAPPLRNAALYAWMVAVAVAVISTLYTLLLLVHDAWSQDDVPTVHVCSLGAKTDNMRTKTENIMALTTENGDMRRPRALDSIKRLLEDMEHTAFTPSARVVTPAVSQLLEKRRKGLASKAGASLSSVCEKATTSLAAKAKPCENEAALSSLEVENIPPSNVTSTATKTSPHDIQGAATKAAGEDTAASTSAPEDASSVLKLFKDNDSGKHNGVSSDESNSASPASFPHSSDVQPDAEELRHGAKFPQLSFGSLEDQRKPGSAQPSSIGTRSSKAAEKTFGAFGTLSTRWHSEDWQDNLSKPSPPSLTGNFSDWSGSLSLCNTLGNGLLDSIASGNQRDETGRPGNRSESSSFTGERPRLFHDEFATFATSLPMEMTPTPTTKKAPPGFTPADAKPLETRAAFERLRSGGGATSSVPNVNNSSNSFGGNSVFASKLPLFGPALPPTNDDRSMLSRVGRIGSGRSKVLRSRDSNESG</sequence>
<evidence type="ECO:0000313" key="5">
    <source>
        <dbReference type="Proteomes" id="UP000602510"/>
    </source>
</evidence>
<feature type="compositionally biased region" description="Basic and acidic residues" evidence="1">
    <location>
        <begin position="1718"/>
        <end position="1730"/>
    </location>
</feature>
<feature type="compositionally biased region" description="Low complexity" evidence="1">
    <location>
        <begin position="1700"/>
        <end position="1715"/>
    </location>
</feature>
<feature type="transmembrane region" description="Helical" evidence="2">
    <location>
        <begin position="1334"/>
        <end position="1356"/>
    </location>
</feature>
<keyword evidence="3" id="KW-0732">Signal</keyword>
<dbReference type="PANTHER" id="PTHR22050">
    <property type="entry name" value="RW1 PROTEIN HOMOLOG"/>
    <property type="match status" value="1"/>
</dbReference>
<evidence type="ECO:0000256" key="3">
    <source>
        <dbReference type="SAM" id="SignalP"/>
    </source>
</evidence>
<evidence type="ECO:0000313" key="4">
    <source>
        <dbReference type="EMBL" id="KAF4031591.1"/>
    </source>
</evidence>
<evidence type="ECO:0000256" key="2">
    <source>
        <dbReference type="SAM" id="Phobius"/>
    </source>
</evidence>
<name>A0A833S365_PHYIN</name>
<feature type="compositionally biased region" description="Low complexity" evidence="1">
    <location>
        <begin position="1538"/>
        <end position="1549"/>
    </location>
</feature>
<feature type="region of interest" description="Disordered" evidence="1">
    <location>
        <begin position="1696"/>
        <end position="1799"/>
    </location>
</feature>
<gene>
    <name evidence="4" type="ORF">GN244_ATG16582</name>
</gene>
<evidence type="ECO:0008006" key="6">
    <source>
        <dbReference type="Google" id="ProtNLM"/>
    </source>
</evidence>
<dbReference type="GO" id="GO:0016020">
    <property type="term" value="C:membrane"/>
    <property type="evidence" value="ECO:0007669"/>
    <property type="project" value="TreeGrafter"/>
</dbReference>
<organism evidence="4 5">
    <name type="scientific">Phytophthora infestans</name>
    <name type="common">Potato late blight agent</name>
    <name type="synonym">Botrytis infestans</name>
    <dbReference type="NCBI Taxonomy" id="4787"/>
    <lineage>
        <taxon>Eukaryota</taxon>
        <taxon>Sar</taxon>
        <taxon>Stramenopiles</taxon>
        <taxon>Oomycota</taxon>
        <taxon>Peronosporomycetes</taxon>
        <taxon>Peronosporales</taxon>
        <taxon>Peronosporaceae</taxon>
        <taxon>Phytophthora</taxon>
    </lineage>
</organism>
<keyword evidence="2" id="KW-0812">Transmembrane</keyword>
<feature type="region of interest" description="Disordered" evidence="1">
    <location>
        <begin position="1572"/>
        <end position="1599"/>
    </location>
</feature>
<feature type="signal peptide" evidence="3">
    <location>
        <begin position="1"/>
        <end position="41"/>
    </location>
</feature>
<feature type="compositionally biased region" description="Low complexity" evidence="1">
    <location>
        <begin position="1499"/>
        <end position="1511"/>
    </location>
</feature>
<comment type="caution">
    <text evidence="4">The sequence shown here is derived from an EMBL/GenBank/DDBJ whole genome shotgun (WGS) entry which is preliminary data.</text>
</comment>
<protein>
    <recommendedName>
        <fullName evidence="6">Transmembrane protein</fullName>
    </recommendedName>
</protein>
<accession>A0A833S365</accession>
<keyword evidence="2" id="KW-0472">Membrane</keyword>
<dbReference type="EMBL" id="WSZM01000568">
    <property type="protein sequence ID" value="KAF4031591.1"/>
    <property type="molecule type" value="Genomic_DNA"/>
</dbReference>